<name>A0A160T6X6_9CHLR</name>
<gene>
    <name evidence="2" type="ORF">CFX0092_B0647</name>
</gene>
<evidence type="ECO:0000256" key="1">
    <source>
        <dbReference type="SAM" id="SignalP"/>
    </source>
</evidence>
<dbReference type="AlphaFoldDB" id="A0A160T6X6"/>
<proteinExistence type="predicted"/>
<feature type="signal peptide" evidence="1">
    <location>
        <begin position="1"/>
        <end position="40"/>
    </location>
</feature>
<dbReference type="EMBL" id="LN890656">
    <property type="protein sequence ID" value="CUS06181.1"/>
    <property type="molecule type" value="Genomic_DNA"/>
</dbReference>
<dbReference type="PANTHER" id="PTHR43752:SF2">
    <property type="entry name" value="BNR_ASP-BOX REPEAT FAMILY PROTEIN"/>
    <property type="match status" value="1"/>
</dbReference>
<dbReference type="PANTHER" id="PTHR43752">
    <property type="entry name" value="BNR/ASP-BOX REPEAT FAMILY PROTEIN"/>
    <property type="match status" value="1"/>
</dbReference>
<accession>A0A160T6X6</accession>
<dbReference type="Proteomes" id="UP000215027">
    <property type="component" value="Chromosome II"/>
</dbReference>
<dbReference type="SUPFAM" id="SSF50939">
    <property type="entry name" value="Sialidases"/>
    <property type="match status" value="1"/>
</dbReference>
<sequence length="474" mass="51212">MHSWRKTMITTARPFVGRALLALVWLAAGAALLFSRAAPAASSVGEAEKEGSGRSLAGQVDITAAPVASSSAAGFAAARLWSGEDDWEPATAADPSSPYVYQLTTRYTGPAACARCAQPAIIFRRSADGGATWEPDRFIKPSRRTQNDPMIEVANDGAIYVAWLEAYRPGVMFSKSTDHGDTWSEPVTFTHKTRMPRWNDRPVLAISDDGRHVYLAFNASHSYVAVSHDYGATWAEPVKTSHDRRYWFHSAGAVAPDGTAYFATVDFSQSYAGPAHVGVLRSTDGGQTWQYTRLDKSAVMADCGWAAGCTHGFLGGSIGLAVDDAGAVVVAYHTNDAPRDPQRMYSRRSADGLAWEPRQPLSAEALEHNAFPAVAAGPGVDDFRVVWQGNNDGQTDAWNTWYRRTTDGGRTWSEPLRLSDTATTPAPYHSADGYRFPYGDYLELAVDGDGVNHVIWGEGLSYVGPGGSWSTSGR</sequence>
<dbReference type="CDD" id="cd15482">
    <property type="entry name" value="Sialidase_non-viral"/>
    <property type="match status" value="1"/>
</dbReference>
<keyword evidence="1" id="KW-0732">Signal</keyword>
<evidence type="ECO:0000313" key="3">
    <source>
        <dbReference type="Proteomes" id="UP000215027"/>
    </source>
</evidence>
<dbReference type="InterPro" id="IPR036278">
    <property type="entry name" value="Sialidase_sf"/>
</dbReference>
<dbReference type="InterPro" id="IPR002860">
    <property type="entry name" value="BNR_rpt"/>
</dbReference>
<organism evidence="2 3">
    <name type="scientific">Candidatus Promineifilum breve</name>
    <dbReference type="NCBI Taxonomy" id="1806508"/>
    <lineage>
        <taxon>Bacteria</taxon>
        <taxon>Bacillati</taxon>
        <taxon>Chloroflexota</taxon>
        <taxon>Ardenticatenia</taxon>
        <taxon>Candidatus Promineifilales</taxon>
        <taxon>Candidatus Promineifilaceae</taxon>
        <taxon>Candidatus Promineifilum</taxon>
    </lineage>
</organism>
<dbReference type="KEGG" id="pbf:CFX0092_B0647"/>
<protein>
    <submittedName>
        <fullName evidence="2">Uncharacterized protein</fullName>
    </submittedName>
</protein>
<dbReference type="Pfam" id="PF02012">
    <property type="entry name" value="BNR"/>
    <property type="match status" value="1"/>
</dbReference>
<dbReference type="Gene3D" id="2.120.10.10">
    <property type="match status" value="2"/>
</dbReference>
<reference evidence="2" key="1">
    <citation type="submission" date="2016-01" db="EMBL/GenBank/DDBJ databases">
        <authorList>
            <person name="Mcilroy J.S."/>
            <person name="Karst M S."/>
            <person name="Albertsen M."/>
        </authorList>
    </citation>
    <scope>NUCLEOTIDE SEQUENCE</scope>
    <source>
        <strain evidence="2">Cfx-K</strain>
    </source>
</reference>
<feature type="chain" id="PRO_5007820686" evidence="1">
    <location>
        <begin position="41"/>
        <end position="474"/>
    </location>
</feature>
<evidence type="ECO:0000313" key="2">
    <source>
        <dbReference type="EMBL" id="CUS06181.1"/>
    </source>
</evidence>
<keyword evidence="3" id="KW-1185">Reference proteome</keyword>